<proteinExistence type="predicted"/>
<sequence>MAKKQLSLPGEIVKKSNALARARWSVDSVWEPRLVALLASKVKQDDEDFQTYEIPITELIDHSKKLASGKTYQELTKVVDHLMGRILTIHDSNGKGWTKYTVFSRCRYRHEDGILELRFDPDLKPHYLQLQKNFVKYSLMEFLLLPSIYSQRLFEYLKSWCSENEHIESINNLHEMLNTPKFIKENFKNFRIRVLEKAYNDITKHTNLRFKWEPIKQGRAVVAVRFIFPKKCALPEEHKTQDNAKEEQAYQQLRQKVLDNMYPEHPITGDTRLIDTVMKCWKEHGGSCSEDHQAEEVCKLCRKVHRHTRLQQASLI</sequence>
<evidence type="ECO:0000259" key="1">
    <source>
        <dbReference type="Pfam" id="PF01051"/>
    </source>
</evidence>
<dbReference type="InterPro" id="IPR036390">
    <property type="entry name" value="WH_DNA-bd_sf"/>
</dbReference>
<organism evidence="2">
    <name type="scientific">uncultured prokaryote</name>
    <dbReference type="NCBI Taxonomy" id="198431"/>
    <lineage>
        <taxon>unclassified sequences</taxon>
        <taxon>environmental samples</taxon>
    </lineage>
</organism>
<geneLocation type="plasmid" evidence="2">
    <name>pRGFK1084</name>
</geneLocation>
<dbReference type="AlphaFoldDB" id="A0A0H5Q4U1"/>
<reference evidence="2" key="2">
    <citation type="submission" date="2015-07" db="EMBL/GenBank/DDBJ databases">
        <title>Plasmids, circular viruses and viroids from rat gut.</title>
        <authorList>
            <person name="Jorgensen T.J."/>
            <person name="Hansen M.A."/>
            <person name="Xu Z."/>
            <person name="Tabak M.A."/>
            <person name="Sorensen S.J."/>
            <person name="Hansen L.H."/>
        </authorList>
    </citation>
    <scope>NUCLEOTIDE SEQUENCE</scope>
    <source>
        <plasmid evidence="2">pRGFK1084</plasmid>
    </source>
</reference>
<dbReference type="SUPFAM" id="SSF46785">
    <property type="entry name" value="Winged helix' DNA-binding domain"/>
    <property type="match status" value="2"/>
</dbReference>
<evidence type="ECO:0000313" key="2">
    <source>
        <dbReference type="EMBL" id="CRY96424.1"/>
    </source>
</evidence>
<reference evidence="2" key="1">
    <citation type="submission" date="2015-06" db="EMBL/GenBank/DDBJ databases">
        <authorList>
            <person name="Joergensen T."/>
        </authorList>
    </citation>
    <scope>NUCLEOTIDE SEQUENCE</scope>
    <source>
        <plasmid evidence="2">pRGFK1084</plasmid>
    </source>
</reference>
<dbReference type="Gene3D" id="1.10.10.10">
    <property type="entry name" value="Winged helix-like DNA-binding domain superfamily/Winged helix DNA-binding domain"/>
    <property type="match status" value="2"/>
</dbReference>
<dbReference type="Pfam" id="PF21205">
    <property type="entry name" value="Rep3_C"/>
    <property type="match status" value="1"/>
</dbReference>
<dbReference type="Pfam" id="PF01051">
    <property type="entry name" value="Rep3_N"/>
    <property type="match status" value="1"/>
</dbReference>
<dbReference type="InterPro" id="IPR000525">
    <property type="entry name" value="Initiator_Rep_WH1"/>
</dbReference>
<dbReference type="GO" id="GO:0006270">
    <property type="term" value="P:DNA replication initiation"/>
    <property type="evidence" value="ECO:0007669"/>
    <property type="project" value="InterPro"/>
</dbReference>
<keyword evidence="2" id="KW-0614">Plasmid</keyword>
<feature type="domain" description="Initiator Rep protein WH1" evidence="1">
    <location>
        <begin position="12"/>
        <end position="158"/>
    </location>
</feature>
<dbReference type="InterPro" id="IPR036388">
    <property type="entry name" value="WH-like_DNA-bd_sf"/>
</dbReference>
<dbReference type="EMBL" id="LN853665">
    <property type="protein sequence ID" value="CRY96424.1"/>
    <property type="molecule type" value="Genomic_DNA"/>
</dbReference>
<dbReference type="GO" id="GO:0003887">
    <property type="term" value="F:DNA-directed DNA polymerase activity"/>
    <property type="evidence" value="ECO:0007669"/>
    <property type="project" value="InterPro"/>
</dbReference>
<name>A0A0H5Q4U1_9ZZZZ</name>
<protein>
    <recommendedName>
        <fullName evidence="1">Initiator Rep protein WH1 domain-containing protein</fullName>
    </recommendedName>
</protein>
<accession>A0A0H5Q4U1</accession>